<evidence type="ECO:0000256" key="5">
    <source>
        <dbReference type="PROSITE-ProRule" id="PRU00042"/>
    </source>
</evidence>
<evidence type="ECO:0000259" key="6">
    <source>
        <dbReference type="PROSITE" id="PS50157"/>
    </source>
</evidence>
<keyword evidence="2" id="KW-0677">Repeat</keyword>
<evidence type="ECO:0000256" key="1">
    <source>
        <dbReference type="ARBA" id="ARBA00022723"/>
    </source>
</evidence>
<evidence type="ECO:0000313" key="8">
    <source>
        <dbReference type="Proteomes" id="UP001153737"/>
    </source>
</evidence>
<keyword evidence="4" id="KW-0862">Zinc</keyword>
<dbReference type="Proteomes" id="UP001153737">
    <property type="component" value="Chromosome 13"/>
</dbReference>
<dbReference type="Pfam" id="PF00096">
    <property type="entry name" value="zf-C2H2"/>
    <property type="match status" value="1"/>
</dbReference>
<keyword evidence="3 5" id="KW-0863">Zinc-finger</keyword>
<dbReference type="InterPro" id="IPR022755">
    <property type="entry name" value="Znf_C2H2_jaz"/>
</dbReference>
<dbReference type="FunFam" id="3.30.160.60:FF:000446">
    <property type="entry name" value="Zinc finger protein"/>
    <property type="match status" value="1"/>
</dbReference>
<name>A0A9N9X3Q7_PHACE</name>
<evidence type="ECO:0000256" key="3">
    <source>
        <dbReference type="ARBA" id="ARBA00022771"/>
    </source>
</evidence>
<dbReference type="GO" id="GO:0008270">
    <property type="term" value="F:zinc ion binding"/>
    <property type="evidence" value="ECO:0007669"/>
    <property type="project" value="UniProtKB-KW"/>
</dbReference>
<keyword evidence="1" id="KW-0479">Metal-binding</keyword>
<feature type="domain" description="C2H2-type" evidence="6">
    <location>
        <begin position="166"/>
        <end position="193"/>
    </location>
</feature>
<proteinExistence type="predicted"/>
<sequence length="247" mass="29353">MANRKYFFRSGSVRKHLKNLPETLQYFCEKHKKFFNSTIEHSCKALKRCISCFEEVPSNSASHVCSYKHTKKYLKTCDFCGVAFAKQLFDDHLKLVHKLVERPRRCTKCKMKFPNLKEYYRHRYSKHRTKNRNRKKITVCYICGKNYSTNTLTQHIKTIHQKARSFGCEACGKAFATKYKRDRHMIVHTNELRYQCHVCSKMFKMPYSLQVHTKMHSRKEEFECIVCGKTFSTKQSRDNHLKTHGPG</sequence>
<dbReference type="PANTHER" id="PTHR24379">
    <property type="entry name" value="KRAB AND ZINC FINGER DOMAIN-CONTAINING"/>
    <property type="match status" value="1"/>
</dbReference>
<accession>A0A9N9X3Q7</accession>
<evidence type="ECO:0000256" key="2">
    <source>
        <dbReference type="ARBA" id="ARBA00022737"/>
    </source>
</evidence>
<dbReference type="Pfam" id="PF12171">
    <property type="entry name" value="zf-C2H2_jaz"/>
    <property type="match status" value="1"/>
</dbReference>
<dbReference type="AlphaFoldDB" id="A0A9N9X3Q7"/>
<keyword evidence="8" id="KW-1185">Reference proteome</keyword>
<organism evidence="7 8">
    <name type="scientific">Phaedon cochleariae</name>
    <name type="common">Mustard beetle</name>
    <dbReference type="NCBI Taxonomy" id="80249"/>
    <lineage>
        <taxon>Eukaryota</taxon>
        <taxon>Metazoa</taxon>
        <taxon>Ecdysozoa</taxon>
        <taxon>Arthropoda</taxon>
        <taxon>Hexapoda</taxon>
        <taxon>Insecta</taxon>
        <taxon>Pterygota</taxon>
        <taxon>Neoptera</taxon>
        <taxon>Endopterygota</taxon>
        <taxon>Coleoptera</taxon>
        <taxon>Polyphaga</taxon>
        <taxon>Cucujiformia</taxon>
        <taxon>Chrysomeloidea</taxon>
        <taxon>Chrysomelidae</taxon>
        <taxon>Chrysomelinae</taxon>
        <taxon>Chrysomelini</taxon>
        <taxon>Phaedon</taxon>
    </lineage>
</organism>
<gene>
    <name evidence="7" type="ORF">PHAECO_LOCUS3568</name>
</gene>
<dbReference type="PANTHER" id="PTHR24379:SF121">
    <property type="entry name" value="C2H2-TYPE DOMAIN-CONTAINING PROTEIN"/>
    <property type="match status" value="1"/>
</dbReference>
<dbReference type="PROSITE" id="PS50157">
    <property type="entry name" value="ZINC_FINGER_C2H2_2"/>
    <property type="match status" value="3"/>
</dbReference>
<protein>
    <recommendedName>
        <fullName evidence="6">C2H2-type domain-containing protein</fullName>
    </recommendedName>
</protein>
<feature type="domain" description="C2H2-type" evidence="6">
    <location>
        <begin position="222"/>
        <end position="247"/>
    </location>
</feature>
<dbReference type="EMBL" id="OU896719">
    <property type="protein sequence ID" value="CAG9816296.1"/>
    <property type="molecule type" value="Genomic_DNA"/>
</dbReference>
<dbReference type="InterPro" id="IPR013087">
    <property type="entry name" value="Znf_C2H2_type"/>
</dbReference>
<reference evidence="7" key="2">
    <citation type="submission" date="2022-10" db="EMBL/GenBank/DDBJ databases">
        <authorList>
            <consortium name="ENA_rothamsted_submissions"/>
            <consortium name="culmorum"/>
            <person name="King R."/>
        </authorList>
    </citation>
    <scope>NUCLEOTIDE SEQUENCE</scope>
</reference>
<dbReference type="SUPFAM" id="SSF57667">
    <property type="entry name" value="beta-beta-alpha zinc fingers"/>
    <property type="match status" value="2"/>
</dbReference>
<reference evidence="7" key="1">
    <citation type="submission" date="2022-01" db="EMBL/GenBank/DDBJ databases">
        <authorList>
            <person name="King R."/>
        </authorList>
    </citation>
    <scope>NUCLEOTIDE SEQUENCE</scope>
</reference>
<dbReference type="Gene3D" id="3.30.160.60">
    <property type="entry name" value="Classic Zinc Finger"/>
    <property type="match status" value="4"/>
</dbReference>
<dbReference type="PROSITE" id="PS00028">
    <property type="entry name" value="ZINC_FINGER_C2H2_1"/>
    <property type="match status" value="4"/>
</dbReference>
<feature type="domain" description="C2H2-type" evidence="6">
    <location>
        <begin position="194"/>
        <end position="221"/>
    </location>
</feature>
<dbReference type="InterPro" id="IPR036236">
    <property type="entry name" value="Znf_C2H2_sf"/>
</dbReference>
<evidence type="ECO:0000256" key="4">
    <source>
        <dbReference type="ARBA" id="ARBA00022833"/>
    </source>
</evidence>
<dbReference type="OrthoDB" id="6676221at2759"/>
<dbReference type="SMART" id="SM00355">
    <property type="entry name" value="ZnF_C2H2"/>
    <property type="match status" value="6"/>
</dbReference>
<dbReference type="GO" id="GO:0005634">
    <property type="term" value="C:nucleus"/>
    <property type="evidence" value="ECO:0007669"/>
    <property type="project" value="UniProtKB-ARBA"/>
</dbReference>
<evidence type="ECO:0000313" key="7">
    <source>
        <dbReference type="EMBL" id="CAG9816296.1"/>
    </source>
</evidence>